<proteinExistence type="predicted"/>
<sequence>MGSDCRVSNFLARRAGNSIIRGPSTETATRRPRRVRISRYGARVFRRPGKEFSHTFDPGKSESP</sequence>
<dbReference type="Proteomes" id="UP000699042">
    <property type="component" value="Unassembled WGS sequence"/>
</dbReference>
<name>A0A9P7QS62_9PEZI</name>
<evidence type="ECO:0000313" key="2">
    <source>
        <dbReference type="Proteomes" id="UP000699042"/>
    </source>
</evidence>
<protein>
    <submittedName>
        <fullName evidence="1">Uncharacterized protein</fullName>
    </submittedName>
</protein>
<evidence type="ECO:0000313" key="1">
    <source>
        <dbReference type="EMBL" id="KAG7041854.1"/>
    </source>
</evidence>
<comment type="caution">
    <text evidence="1">The sequence shown here is derived from an EMBL/GenBank/DDBJ whole genome shotgun (WGS) entry which is preliminary data.</text>
</comment>
<accession>A0A9P7QS62</accession>
<dbReference type="EMBL" id="JAESDN010000014">
    <property type="protein sequence ID" value="KAG7041854.1"/>
    <property type="molecule type" value="Genomic_DNA"/>
</dbReference>
<dbReference type="AlphaFoldDB" id="A0A9P7QS62"/>
<reference evidence="1" key="1">
    <citation type="submission" date="2021-05" db="EMBL/GenBank/DDBJ databases">
        <title>Comparative genomics of three Colletotrichum scovillei strains and genetic complementation revealed genes involved fungal growth and virulence on chili pepper.</title>
        <authorList>
            <person name="Hsieh D.-K."/>
            <person name="Chuang S.-C."/>
            <person name="Chen C.-Y."/>
            <person name="Chao Y.-T."/>
            <person name="Lu M.-Y.J."/>
            <person name="Lee M.-H."/>
            <person name="Shih M.-C."/>
        </authorList>
    </citation>
    <scope>NUCLEOTIDE SEQUENCE</scope>
    <source>
        <strain evidence="1">Coll-153</strain>
    </source>
</reference>
<organism evidence="1 2">
    <name type="scientific">Colletotrichum scovillei</name>
    <dbReference type="NCBI Taxonomy" id="1209932"/>
    <lineage>
        <taxon>Eukaryota</taxon>
        <taxon>Fungi</taxon>
        <taxon>Dikarya</taxon>
        <taxon>Ascomycota</taxon>
        <taxon>Pezizomycotina</taxon>
        <taxon>Sordariomycetes</taxon>
        <taxon>Hypocreomycetidae</taxon>
        <taxon>Glomerellales</taxon>
        <taxon>Glomerellaceae</taxon>
        <taxon>Colletotrichum</taxon>
        <taxon>Colletotrichum acutatum species complex</taxon>
    </lineage>
</organism>
<gene>
    <name evidence="1" type="ORF">JMJ77_012370</name>
</gene>
<keyword evidence="2" id="KW-1185">Reference proteome</keyword>